<dbReference type="PANTHER" id="PTHR43561:SF3">
    <property type="entry name" value="HYDROXYACYL-COENZYME A DEHYDROGENASE, MITOCHONDRIAL"/>
    <property type="match status" value="1"/>
</dbReference>
<evidence type="ECO:0000256" key="4">
    <source>
        <dbReference type="ARBA" id="ARBA00013000"/>
    </source>
</evidence>
<reference evidence="11" key="1">
    <citation type="submission" date="2023-11" db="EMBL/GenBank/DDBJ databases">
        <title>Genome assemblies of two species of porcelain crab, Petrolisthes cinctipes and Petrolisthes manimaculis (Anomura: Porcellanidae).</title>
        <authorList>
            <person name="Angst P."/>
        </authorList>
    </citation>
    <scope>NUCLEOTIDE SEQUENCE</scope>
    <source>
        <strain evidence="11">PB745_02</strain>
        <tissue evidence="11">Gill</tissue>
    </source>
</reference>
<comment type="subcellular location">
    <subcellularLocation>
        <location evidence="1">Mitochondrion matrix</location>
    </subcellularLocation>
</comment>
<comment type="catalytic activity">
    <reaction evidence="8">
        <text>a (3S)-3-hydroxyacyl-CoA + NAD(+) = a 3-oxoacyl-CoA + NADH + H(+)</text>
        <dbReference type="Rhea" id="RHEA:22432"/>
        <dbReference type="ChEBI" id="CHEBI:15378"/>
        <dbReference type="ChEBI" id="CHEBI:57318"/>
        <dbReference type="ChEBI" id="CHEBI:57540"/>
        <dbReference type="ChEBI" id="CHEBI:57945"/>
        <dbReference type="ChEBI" id="CHEBI:90726"/>
        <dbReference type="EC" id="1.1.1.35"/>
    </reaction>
</comment>
<proteinExistence type="inferred from homology"/>
<name>A0AAE1NZ81_9EUCA</name>
<feature type="domain" description="3-hydroxyacyl-CoA dehydrogenase C-terminal" evidence="9">
    <location>
        <begin position="308"/>
        <end position="405"/>
    </location>
</feature>
<comment type="caution">
    <text evidence="11">The sequence shown here is derived from an EMBL/GenBank/DDBJ whole genome shotgun (WGS) entry which is preliminary data.</text>
</comment>
<evidence type="ECO:0000256" key="3">
    <source>
        <dbReference type="ARBA" id="ARBA00009463"/>
    </source>
</evidence>
<accession>A0AAE1NZ81</accession>
<feature type="domain" description="3-hydroxyacyl-CoA dehydrogenase C-terminal" evidence="9">
    <location>
        <begin position="194"/>
        <end position="275"/>
    </location>
</feature>
<dbReference type="InterPro" id="IPR008927">
    <property type="entry name" value="6-PGluconate_DH-like_C_sf"/>
</dbReference>
<feature type="domain" description="3-hydroxyacyl-CoA dehydrogenase NAD binding" evidence="10">
    <location>
        <begin position="7"/>
        <end position="192"/>
    </location>
</feature>
<keyword evidence="6" id="KW-0520">NAD</keyword>
<organism evidence="11 12">
    <name type="scientific">Petrolisthes manimaculis</name>
    <dbReference type="NCBI Taxonomy" id="1843537"/>
    <lineage>
        <taxon>Eukaryota</taxon>
        <taxon>Metazoa</taxon>
        <taxon>Ecdysozoa</taxon>
        <taxon>Arthropoda</taxon>
        <taxon>Crustacea</taxon>
        <taxon>Multicrustacea</taxon>
        <taxon>Malacostraca</taxon>
        <taxon>Eumalacostraca</taxon>
        <taxon>Eucarida</taxon>
        <taxon>Decapoda</taxon>
        <taxon>Pleocyemata</taxon>
        <taxon>Anomura</taxon>
        <taxon>Galatheoidea</taxon>
        <taxon>Porcellanidae</taxon>
        <taxon>Petrolisthes</taxon>
    </lineage>
</organism>
<dbReference type="FunFam" id="3.40.50.720:FF:000258">
    <property type="entry name" value="Hydroxyacyl-coenzyme A dehydrogenase, mitochondrial"/>
    <property type="match status" value="1"/>
</dbReference>
<dbReference type="InterPro" id="IPR036291">
    <property type="entry name" value="NAD(P)-bd_dom_sf"/>
</dbReference>
<evidence type="ECO:0000256" key="5">
    <source>
        <dbReference type="ARBA" id="ARBA00023002"/>
    </source>
</evidence>
<dbReference type="PANTHER" id="PTHR43561">
    <property type="match status" value="1"/>
</dbReference>
<dbReference type="GO" id="GO:0070403">
    <property type="term" value="F:NAD+ binding"/>
    <property type="evidence" value="ECO:0007669"/>
    <property type="project" value="InterPro"/>
</dbReference>
<keyword evidence="7" id="KW-0496">Mitochondrion</keyword>
<dbReference type="Gene3D" id="1.10.1040.10">
    <property type="entry name" value="N-(1-d-carboxylethyl)-l-norvaline Dehydrogenase, domain 2"/>
    <property type="match status" value="2"/>
</dbReference>
<dbReference type="Proteomes" id="UP001292094">
    <property type="component" value="Unassembled WGS sequence"/>
</dbReference>
<evidence type="ECO:0000313" key="12">
    <source>
        <dbReference type="Proteomes" id="UP001292094"/>
    </source>
</evidence>
<dbReference type="GO" id="GO:0003857">
    <property type="term" value="F:(3S)-3-hydroxyacyl-CoA dehydrogenase (NAD+) activity"/>
    <property type="evidence" value="ECO:0007669"/>
    <property type="project" value="UniProtKB-EC"/>
</dbReference>
<evidence type="ECO:0000256" key="7">
    <source>
        <dbReference type="ARBA" id="ARBA00023128"/>
    </source>
</evidence>
<dbReference type="InterPro" id="IPR006176">
    <property type="entry name" value="3-OHacyl-CoA_DH_NAD-bd"/>
</dbReference>
<evidence type="ECO:0000313" key="11">
    <source>
        <dbReference type="EMBL" id="KAK4298111.1"/>
    </source>
</evidence>
<evidence type="ECO:0000256" key="8">
    <source>
        <dbReference type="ARBA" id="ARBA00049556"/>
    </source>
</evidence>
<evidence type="ECO:0000259" key="10">
    <source>
        <dbReference type="Pfam" id="PF02737"/>
    </source>
</evidence>
<dbReference type="EC" id="1.1.1.35" evidence="4"/>
<sequence length="407" mass="44161">MSAAIKNVTVIGSGLMGAGIAQVAAQTGHIVTMVDIDEMAVNKAEKRIGDSIKRVAKKKFGDDGDGAAEFISGSISRLGTSTDAVAAVGSADLVVEAIVENLNVKKKLFAELDKAAPSHTIFASNTSSLSITAIADATTRKDRFGGLHFFNPVPVMKLLEVVRIPETSQETYESMCDWGKAMGKVTVECKDTPGFIVNRLLIPYTLEAIRLLERGDASARDIDTAMKLGAGYPMGPIELSDYVGLDTSKFIIDGWHKSFPDVELFKPSPMLEKLVVKIAETTEETLATMNDWGKAMGKKVVLCKDSPGFITNRLFVPYLLSSIRLLERGIATKEDIDKACKYGLGHVMGPIELSDFVGLDTLVNVSEAWMKDYPGVQEFELPPLLKKAVDEGKFGRKSGEGFYKYSE</sequence>
<evidence type="ECO:0000259" key="9">
    <source>
        <dbReference type="Pfam" id="PF00725"/>
    </source>
</evidence>
<gene>
    <name evidence="11" type="ORF">Pmani_029524</name>
</gene>
<dbReference type="InterPro" id="IPR006108">
    <property type="entry name" value="3HC_DH_C"/>
</dbReference>
<protein>
    <recommendedName>
        <fullName evidence="4">3-hydroxyacyl-CoA dehydrogenase</fullName>
        <ecNumber evidence="4">1.1.1.35</ecNumber>
    </recommendedName>
</protein>
<evidence type="ECO:0000256" key="2">
    <source>
        <dbReference type="ARBA" id="ARBA00005189"/>
    </source>
</evidence>
<dbReference type="SUPFAM" id="SSF51735">
    <property type="entry name" value="NAD(P)-binding Rossmann-fold domains"/>
    <property type="match status" value="1"/>
</dbReference>
<evidence type="ECO:0000256" key="6">
    <source>
        <dbReference type="ARBA" id="ARBA00023027"/>
    </source>
</evidence>
<dbReference type="Pfam" id="PF00725">
    <property type="entry name" value="3HCDH"/>
    <property type="match status" value="2"/>
</dbReference>
<dbReference type="InterPro" id="IPR006180">
    <property type="entry name" value="3-OHacyl-CoA_DH_CS"/>
</dbReference>
<comment type="similarity">
    <text evidence="3">Belongs to the 3-hydroxyacyl-CoA dehydrogenase family.</text>
</comment>
<dbReference type="Gene3D" id="3.40.50.720">
    <property type="entry name" value="NAD(P)-binding Rossmann-like Domain"/>
    <property type="match status" value="1"/>
</dbReference>
<dbReference type="EMBL" id="JAWZYT010003501">
    <property type="protein sequence ID" value="KAK4298111.1"/>
    <property type="molecule type" value="Genomic_DNA"/>
</dbReference>
<dbReference type="AlphaFoldDB" id="A0AAE1NZ81"/>
<evidence type="ECO:0000256" key="1">
    <source>
        <dbReference type="ARBA" id="ARBA00004305"/>
    </source>
</evidence>
<comment type="pathway">
    <text evidence="2">Lipid metabolism.</text>
</comment>
<keyword evidence="5" id="KW-0560">Oxidoreductase</keyword>
<dbReference type="SUPFAM" id="SSF48179">
    <property type="entry name" value="6-phosphogluconate dehydrogenase C-terminal domain-like"/>
    <property type="match status" value="2"/>
</dbReference>
<dbReference type="GO" id="GO:0006635">
    <property type="term" value="P:fatty acid beta-oxidation"/>
    <property type="evidence" value="ECO:0007669"/>
    <property type="project" value="TreeGrafter"/>
</dbReference>
<keyword evidence="12" id="KW-1185">Reference proteome</keyword>
<dbReference type="GO" id="GO:0005759">
    <property type="term" value="C:mitochondrial matrix"/>
    <property type="evidence" value="ECO:0007669"/>
    <property type="project" value="UniProtKB-SubCell"/>
</dbReference>
<dbReference type="Pfam" id="PF02737">
    <property type="entry name" value="3HCDH_N"/>
    <property type="match status" value="1"/>
</dbReference>
<dbReference type="PROSITE" id="PS00067">
    <property type="entry name" value="3HCDH"/>
    <property type="match status" value="2"/>
</dbReference>
<dbReference type="InterPro" id="IPR013328">
    <property type="entry name" value="6PGD_dom2"/>
</dbReference>
<dbReference type="InterPro" id="IPR052242">
    <property type="entry name" value="Mito_3-hydroxyacyl-CoA_DH"/>
</dbReference>